<dbReference type="Pfam" id="PF00355">
    <property type="entry name" value="Rieske"/>
    <property type="match status" value="1"/>
</dbReference>
<name>A0A2P6TKA4_CHLSO</name>
<dbReference type="InterPro" id="IPR019786">
    <property type="entry name" value="Zinc_finger_PHD-type_CS"/>
</dbReference>
<dbReference type="PROSITE" id="PS51296">
    <property type="entry name" value="RIESKE"/>
    <property type="match status" value="1"/>
</dbReference>
<dbReference type="InterPro" id="IPR029058">
    <property type="entry name" value="AB_hydrolase_fold"/>
</dbReference>
<dbReference type="CDD" id="cd04301">
    <property type="entry name" value="NAT_SF"/>
    <property type="match status" value="1"/>
</dbReference>
<evidence type="ECO:0000256" key="1">
    <source>
        <dbReference type="ARBA" id="ARBA00022714"/>
    </source>
</evidence>
<evidence type="ECO:0000259" key="10">
    <source>
        <dbReference type="PROSITE" id="PS50016"/>
    </source>
</evidence>
<evidence type="ECO:0000256" key="9">
    <source>
        <dbReference type="SAM" id="MobiDB-lite"/>
    </source>
</evidence>
<dbReference type="Pfam" id="PF01266">
    <property type="entry name" value="DAO"/>
    <property type="match status" value="1"/>
</dbReference>
<dbReference type="CDD" id="cd15532">
    <property type="entry name" value="PHD2_CHD_II"/>
    <property type="match status" value="1"/>
</dbReference>
<dbReference type="InterPro" id="IPR016181">
    <property type="entry name" value="Acyl_CoA_acyltransferase"/>
</dbReference>
<evidence type="ECO:0000256" key="5">
    <source>
        <dbReference type="ARBA" id="ARBA00023004"/>
    </source>
</evidence>
<protein>
    <submittedName>
        <fullName evidence="12">Oxidoreductase</fullName>
    </submittedName>
</protein>
<dbReference type="EMBL" id="LHPG02000013">
    <property type="protein sequence ID" value="PRW44524.1"/>
    <property type="molecule type" value="Genomic_DNA"/>
</dbReference>
<dbReference type="InterPro" id="IPR036922">
    <property type="entry name" value="Rieske_2Fe-2S_sf"/>
</dbReference>
<keyword evidence="5" id="KW-0408">Iron</keyword>
<dbReference type="GO" id="GO:0006357">
    <property type="term" value="P:regulation of transcription by RNA polymerase II"/>
    <property type="evidence" value="ECO:0007669"/>
    <property type="project" value="TreeGrafter"/>
</dbReference>
<evidence type="ECO:0000256" key="3">
    <source>
        <dbReference type="ARBA" id="ARBA00022771"/>
    </source>
</evidence>
<dbReference type="SUPFAM" id="SSF55729">
    <property type="entry name" value="Acyl-CoA N-acyltransferases (Nat)"/>
    <property type="match status" value="1"/>
</dbReference>
<dbReference type="PANTHER" id="PTHR46309:SF1">
    <property type="entry name" value="PHD FINGER PROTEIN 12"/>
    <property type="match status" value="1"/>
</dbReference>
<dbReference type="Pfam" id="PF00628">
    <property type="entry name" value="PHD"/>
    <property type="match status" value="1"/>
</dbReference>
<dbReference type="InterPro" id="IPR017941">
    <property type="entry name" value="Rieske_2Fe-2S"/>
</dbReference>
<evidence type="ECO:0000256" key="7">
    <source>
        <dbReference type="ARBA" id="ARBA00023157"/>
    </source>
</evidence>
<evidence type="ECO:0000313" key="12">
    <source>
        <dbReference type="EMBL" id="PRW44524.1"/>
    </source>
</evidence>
<evidence type="ECO:0000256" key="4">
    <source>
        <dbReference type="ARBA" id="ARBA00022833"/>
    </source>
</evidence>
<dbReference type="OrthoDB" id="429143at2759"/>
<dbReference type="InterPro" id="IPR013083">
    <property type="entry name" value="Znf_RING/FYVE/PHD"/>
</dbReference>
<feature type="region of interest" description="Disordered" evidence="9">
    <location>
        <begin position="1045"/>
        <end position="1068"/>
    </location>
</feature>
<evidence type="ECO:0000313" key="13">
    <source>
        <dbReference type="Proteomes" id="UP000239899"/>
    </source>
</evidence>
<feature type="region of interest" description="Disordered" evidence="9">
    <location>
        <begin position="948"/>
        <end position="970"/>
    </location>
</feature>
<dbReference type="Proteomes" id="UP000239899">
    <property type="component" value="Unassembled WGS sequence"/>
</dbReference>
<feature type="compositionally biased region" description="Low complexity" evidence="9">
    <location>
        <begin position="948"/>
        <end position="957"/>
    </location>
</feature>
<dbReference type="PROSITE" id="PS01359">
    <property type="entry name" value="ZF_PHD_1"/>
    <property type="match status" value="1"/>
</dbReference>
<dbReference type="SMART" id="SM00249">
    <property type="entry name" value="PHD"/>
    <property type="match status" value="1"/>
</dbReference>
<dbReference type="Gene3D" id="3.30.40.10">
    <property type="entry name" value="Zinc/RING finger domain, C3HC4 (zinc finger)"/>
    <property type="match status" value="1"/>
</dbReference>
<dbReference type="Gene3D" id="3.30.9.10">
    <property type="entry name" value="D-Amino Acid Oxidase, subunit A, domain 2"/>
    <property type="match status" value="1"/>
</dbReference>
<accession>A0A2P6TKA4</accession>
<dbReference type="Gene3D" id="3.40.630.30">
    <property type="match status" value="1"/>
</dbReference>
<dbReference type="InterPro" id="IPR019787">
    <property type="entry name" value="Znf_PHD-finger"/>
</dbReference>
<dbReference type="GO" id="GO:0003714">
    <property type="term" value="F:transcription corepressor activity"/>
    <property type="evidence" value="ECO:0007669"/>
    <property type="project" value="InterPro"/>
</dbReference>
<sequence length="1601" mass="169333">MASPAPTSPPPQLYFSPAGEAELWRHYDAAVATLPAPHTERYVQTASFGRVHVLECGPTDAPPLVLWHGTACPGPFMLSAGFGFRALTERFRVIVPDIPLQSGSRTDPVNLDPSAHDHGRWAAEVLAALGMAGAPSSTAEAAAAGSTDAGASGAAAKARPPLQMGVSLGGALLLDIMATHPESVGGAVLVVPGSLHPEAGHSWLPLRASLAMLLHWVLRRDWTGALVARLMMAEMCDEPDSPDPAMRAVRLAFRHVRFFPEPPRTATITDDALRAFKAPVLLIAAEHDVFGPGRGTIERARRLWPDSQCEAVLLEGHKHMPSTKDTIDPGAMAKRMQELIEAGLVEDGELLRYKSKKGQVLALGRAREGGIEVEGKAKLLGFTAFEAVAGSGYHRPALHTHTIAGRNLQELQLQAAGVEAGGGGPGVGSRTRHAQQAEQEAAAMQLLEDVNDDLCHICGLGGDLVCCETCPAVYHADCVGLPGPPEGEYHCPRCRCSTCGKGGSDGIVLTGCQWVDCQAFVGPDTLQQQPRPFAGASGGSGVKPEPAAAGEAAAAAGGPEPMQVDGAAVPGTADFSSIAAAAGKEVLQGGVPIEASQAAQAAQAAVAEATDRAAMLCPVTGRWSHWGCFPPEFAEQLRRIAFTQPCISCALAATTSQRLAAVCAAGLLPLGSIAEGARAAGGSTAADAGSGSSGFVPLPLSLLVVRGAAVAAPADCRGHSPAYAPEQRRQLQVSLSAALQVLHSCYDPLPDSRTGADMLPWLLRGAVLAGGRADYSGVHTALLYAGRAVVGVAVFRCFGEVAELPLLAVRPELQQRNGLGRLLLAAVEQLLLAAGAKVLLMPGFAADGSPYLPAQAAAGGVQPVQPPPLLQSKWGYALAKREQLLASCQHPLLRLPGVLLVSKALSSSSVLPPPRLPQRLQWAGSLGLDARQLLKQGVVAAVNIPRPAAEPSAGASRPPRPAGGQRGAAVSKLDARNFVPTMPPARSGAGAASAAAIGLTVEQSMLLRMYQQQMAAAAKSHADMHAAAGPAAVYQQMLLQSAGQQQQQQVEQVEQEAAGAPRPPPAFEASKQEFAVPGLAPQSAWNQKSLAIKYPPLKENISADVVVIGAGIAGLSCAYNLAKEGKKVVVLESRTRGAGQTGRTTAHIMTWLDDYYYECESMHGLEKTKVVAQSLRSAVDWIENVVREEGIECKFKRVDGYLYPHLTGESPMPTSGMSALKKELEAAHRAGLTDTECADLGGGPEVGSIKECLRFPNNGEFHPLMYLEGLAAAVERRGGKIYEGTKAWSVESDHVETDTKLTIKCDATVLATNSPCNHNLAVHARQLPYRTYAVGILAPKSKVKRAEYWDTGEPYHYVRFDDWDDDHYLLIVGGEDHKTGSLWPYDPYDRLEKYARARWTDVTQTVLKWNGQVMEPADMLYLHGRNPLVPDGSNYIITGDSGQGMTGGTIGGIVVADLILGRKNPWADVYDPARPPPAKSLMELAEEGAITTASFAERVLPKITLSYEMEPDSLAIVQKGLSKVAVYCDEHGKQHAYTAICPHMGCLLHTNSIEKTFDCPCHGSHFDRWGKVINGPAKGDLKPIEDWAAAMLATKQWKKGA</sequence>
<evidence type="ECO:0000256" key="6">
    <source>
        <dbReference type="ARBA" id="ARBA00023014"/>
    </source>
</evidence>
<feature type="compositionally biased region" description="Low complexity" evidence="9">
    <location>
        <begin position="544"/>
        <end position="561"/>
    </location>
</feature>
<dbReference type="Gene3D" id="3.40.50.1820">
    <property type="entry name" value="alpha/beta hydrolase"/>
    <property type="match status" value="1"/>
</dbReference>
<dbReference type="InterPro" id="IPR036188">
    <property type="entry name" value="FAD/NAD-bd_sf"/>
</dbReference>
<keyword evidence="4" id="KW-0862">Zinc</keyword>
<feature type="domain" description="PHD-type" evidence="10">
    <location>
        <begin position="452"/>
        <end position="497"/>
    </location>
</feature>
<keyword evidence="7" id="KW-1015">Disulfide bond</keyword>
<dbReference type="PANTHER" id="PTHR46309">
    <property type="entry name" value="PHD FINGER PROTEIN 12"/>
    <property type="match status" value="1"/>
</dbReference>
<proteinExistence type="predicted"/>
<evidence type="ECO:0000256" key="8">
    <source>
        <dbReference type="PROSITE-ProRule" id="PRU00146"/>
    </source>
</evidence>
<dbReference type="GO" id="GO:0051537">
    <property type="term" value="F:2 iron, 2 sulfur cluster binding"/>
    <property type="evidence" value="ECO:0007669"/>
    <property type="project" value="UniProtKB-KW"/>
</dbReference>
<dbReference type="GO" id="GO:0008270">
    <property type="term" value="F:zinc ion binding"/>
    <property type="evidence" value="ECO:0007669"/>
    <property type="project" value="UniProtKB-KW"/>
</dbReference>
<gene>
    <name evidence="12" type="ORF">C2E21_6674</name>
</gene>
<comment type="caution">
    <text evidence="12">The sequence shown here is derived from an EMBL/GenBank/DDBJ whole genome shotgun (WGS) entry which is preliminary data.</text>
</comment>
<dbReference type="SUPFAM" id="SSF50022">
    <property type="entry name" value="ISP domain"/>
    <property type="match status" value="1"/>
</dbReference>
<dbReference type="SUPFAM" id="SSF53474">
    <property type="entry name" value="alpha/beta-Hydrolases"/>
    <property type="match status" value="1"/>
</dbReference>
<dbReference type="SUPFAM" id="SSF57903">
    <property type="entry name" value="FYVE/PHD zinc finger"/>
    <property type="match status" value="1"/>
</dbReference>
<keyword evidence="6" id="KW-0411">Iron-sulfur</keyword>
<keyword evidence="1" id="KW-0001">2Fe-2S</keyword>
<dbReference type="PRINTS" id="PR00162">
    <property type="entry name" value="RIESKE"/>
</dbReference>
<dbReference type="STRING" id="3076.A0A2P6TKA4"/>
<feature type="domain" description="Rieske" evidence="11">
    <location>
        <begin position="1501"/>
        <end position="1585"/>
    </location>
</feature>
<dbReference type="Gene3D" id="3.50.50.60">
    <property type="entry name" value="FAD/NAD(P)-binding domain"/>
    <property type="match status" value="1"/>
</dbReference>
<dbReference type="GO" id="GO:0005634">
    <property type="term" value="C:nucleus"/>
    <property type="evidence" value="ECO:0007669"/>
    <property type="project" value="TreeGrafter"/>
</dbReference>
<keyword evidence="2" id="KW-0479">Metal-binding</keyword>
<dbReference type="GO" id="GO:0016020">
    <property type="term" value="C:membrane"/>
    <property type="evidence" value="ECO:0007669"/>
    <property type="project" value="InterPro"/>
</dbReference>
<dbReference type="InterPro" id="IPR011011">
    <property type="entry name" value="Znf_FYVE_PHD"/>
</dbReference>
<dbReference type="Pfam" id="PF23209">
    <property type="entry name" value="IDM1_C"/>
    <property type="match status" value="1"/>
</dbReference>
<evidence type="ECO:0000256" key="2">
    <source>
        <dbReference type="ARBA" id="ARBA00022723"/>
    </source>
</evidence>
<dbReference type="InterPro" id="IPR056511">
    <property type="entry name" value="IDM1_C"/>
</dbReference>
<feature type="region of interest" description="Disordered" evidence="9">
    <location>
        <begin position="528"/>
        <end position="568"/>
    </location>
</feature>
<keyword evidence="3 8" id="KW-0863">Zinc-finger</keyword>
<dbReference type="SUPFAM" id="SSF51905">
    <property type="entry name" value="FAD/NAD(P)-binding domain"/>
    <property type="match status" value="1"/>
</dbReference>
<dbReference type="PROSITE" id="PS50016">
    <property type="entry name" value="ZF_PHD_2"/>
    <property type="match status" value="1"/>
</dbReference>
<dbReference type="InterPro" id="IPR042163">
    <property type="entry name" value="PHF12"/>
</dbReference>
<dbReference type="InterPro" id="IPR005805">
    <property type="entry name" value="Rieske_Fe-S_prot_C"/>
</dbReference>
<dbReference type="Gene3D" id="2.102.10.10">
    <property type="entry name" value="Rieske [2Fe-2S] iron-sulphur domain"/>
    <property type="match status" value="1"/>
</dbReference>
<organism evidence="12 13">
    <name type="scientific">Chlorella sorokiniana</name>
    <name type="common">Freshwater green alga</name>
    <dbReference type="NCBI Taxonomy" id="3076"/>
    <lineage>
        <taxon>Eukaryota</taxon>
        <taxon>Viridiplantae</taxon>
        <taxon>Chlorophyta</taxon>
        <taxon>core chlorophytes</taxon>
        <taxon>Trebouxiophyceae</taxon>
        <taxon>Chlorellales</taxon>
        <taxon>Chlorellaceae</taxon>
        <taxon>Chlorella clade</taxon>
        <taxon>Chlorella</taxon>
    </lineage>
</organism>
<feature type="compositionally biased region" description="Low complexity" evidence="9">
    <location>
        <begin position="1045"/>
        <end position="1060"/>
    </location>
</feature>
<keyword evidence="13" id="KW-1185">Reference proteome</keyword>
<evidence type="ECO:0000259" key="11">
    <source>
        <dbReference type="PROSITE" id="PS51296"/>
    </source>
</evidence>
<reference evidence="12 13" key="1">
    <citation type="journal article" date="2018" name="Plant J.">
        <title>Genome sequences of Chlorella sorokiniana UTEX 1602 and Micractinium conductrix SAG 241.80: implications to maltose excretion by a green alga.</title>
        <authorList>
            <person name="Arriola M.B."/>
            <person name="Velmurugan N."/>
            <person name="Zhang Y."/>
            <person name="Plunkett M.H."/>
            <person name="Hondzo H."/>
            <person name="Barney B.M."/>
        </authorList>
    </citation>
    <scope>NUCLEOTIDE SEQUENCE [LARGE SCALE GENOMIC DNA]</scope>
    <source>
        <strain evidence="13">UTEX 1602</strain>
    </source>
</reference>
<dbReference type="InterPro" id="IPR006076">
    <property type="entry name" value="FAD-dep_OxRdtase"/>
</dbReference>
<dbReference type="InterPro" id="IPR001965">
    <property type="entry name" value="Znf_PHD"/>
</dbReference>